<keyword evidence="8 11" id="KW-0677">Repeat</keyword>
<dbReference type="Gene3D" id="3.20.20.210">
    <property type="match status" value="2"/>
</dbReference>
<dbReference type="NCBIfam" id="NF003556">
    <property type="entry name" value="PRK05222.1"/>
    <property type="match status" value="1"/>
</dbReference>
<feature type="binding site" evidence="11">
    <location>
        <position position="660"/>
    </location>
    <ligand>
        <name>Zn(2+)</name>
        <dbReference type="ChEBI" id="CHEBI:29105"/>
        <note>catalytic</note>
    </ligand>
</feature>
<evidence type="ECO:0000256" key="7">
    <source>
        <dbReference type="ARBA" id="ARBA00022723"/>
    </source>
</evidence>
<feature type="binding site" evidence="11">
    <location>
        <position position="114"/>
    </location>
    <ligand>
        <name>5-methyltetrahydropteroyltri-L-glutamate</name>
        <dbReference type="ChEBI" id="CHEBI:58207"/>
    </ligand>
</feature>
<evidence type="ECO:0000256" key="1">
    <source>
        <dbReference type="ARBA" id="ARBA00002777"/>
    </source>
</evidence>
<feature type="binding site" evidence="12">
    <location>
        <position position="21"/>
    </location>
    <ligand>
        <name>5-methyltetrahydropteroyltri-L-glutamate</name>
        <dbReference type="ChEBI" id="CHEBI:58207"/>
    </ligand>
</feature>
<keyword evidence="9 11" id="KW-0862">Zinc</keyword>
<dbReference type="Pfam" id="PF08267">
    <property type="entry name" value="Meth_synt_1"/>
    <property type="match status" value="1"/>
</dbReference>
<evidence type="ECO:0000256" key="14">
    <source>
        <dbReference type="PIRSR" id="PIRSR000382-3"/>
    </source>
</evidence>
<gene>
    <name evidence="11" type="primary">metE</name>
    <name evidence="17" type="ORF">AWH48_12740</name>
</gene>
<evidence type="ECO:0000256" key="12">
    <source>
        <dbReference type="PIRSR" id="PIRSR000382-1"/>
    </source>
</evidence>
<feature type="binding site" evidence="11 12">
    <location>
        <position position="594"/>
    </location>
    <ligand>
        <name>L-methionine</name>
        <dbReference type="ChEBI" id="CHEBI:57844"/>
    </ligand>
</feature>
<dbReference type="GO" id="GO:0009086">
    <property type="term" value="P:methionine biosynthetic process"/>
    <property type="evidence" value="ECO:0007669"/>
    <property type="project" value="UniProtKB-UniRule"/>
</dbReference>
<evidence type="ECO:0000313" key="17">
    <source>
        <dbReference type="EMBL" id="OAH53213.1"/>
    </source>
</evidence>
<keyword evidence="5 11" id="KW-0028">Amino-acid biosynthesis</keyword>
<dbReference type="InterPro" id="IPR006276">
    <property type="entry name" value="Cobalamin-indep_Met_synthase"/>
</dbReference>
<dbReference type="OrthoDB" id="244285at2"/>
<dbReference type="AlphaFoldDB" id="A0A177KIJ4"/>
<feature type="binding site" evidence="11 12">
    <location>
        <position position="479"/>
    </location>
    <ligand>
        <name>L-methionine</name>
        <dbReference type="ChEBI" id="CHEBI:57844"/>
    </ligand>
</feature>
<keyword evidence="7 11" id="KW-0479">Metal-binding</keyword>
<dbReference type="NCBIfam" id="TIGR01371">
    <property type="entry name" value="met_syn_B12ind"/>
    <property type="match status" value="1"/>
</dbReference>
<evidence type="ECO:0000256" key="8">
    <source>
        <dbReference type="ARBA" id="ARBA00022737"/>
    </source>
</evidence>
<dbReference type="EMBL" id="LQWZ01000036">
    <property type="protein sequence ID" value="OAH53213.1"/>
    <property type="molecule type" value="Genomic_DNA"/>
</dbReference>
<comment type="cofactor">
    <cofactor evidence="11">
        <name>Zn(2+)</name>
        <dbReference type="ChEBI" id="CHEBI:29105"/>
    </cofactor>
    <text evidence="11">Binds 1 zinc ion per subunit.</text>
</comment>
<feature type="binding site" evidence="11">
    <location>
        <position position="600"/>
    </location>
    <ligand>
        <name>5-methyltetrahydropteroyltri-L-glutamate</name>
        <dbReference type="ChEBI" id="CHEBI:58207"/>
    </ligand>
</feature>
<comment type="caution">
    <text evidence="17">The sequence shown here is derived from an EMBL/GenBank/DDBJ whole genome shotgun (WGS) entry which is preliminary data.</text>
</comment>
<dbReference type="CDD" id="cd03311">
    <property type="entry name" value="CIMS_C_terminal_like"/>
    <property type="match status" value="1"/>
</dbReference>
<dbReference type="GO" id="GO:0003871">
    <property type="term" value="F:5-methyltetrahydropteroyltriglutamate-homocysteine S-methyltransferase activity"/>
    <property type="evidence" value="ECO:0007669"/>
    <property type="project" value="UniProtKB-UniRule"/>
</dbReference>
<name>A0A177KIJ4_9BACI</name>
<feature type="binding site" evidence="13">
    <location>
        <position position="721"/>
    </location>
    <ligand>
        <name>Zn(2+)</name>
        <dbReference type="ChEBI" id="CHEBI:29105"/>
        <label>1</label>
        <note>catalytic</note>
    </ligand>
</feature>
<reference evidence="17 18" key="1">
    <citation type="submission" date="2016-01" db="EMBL/GenBank/DDBJ databases">
        <title>Investigation of taxonomic status of Bacillus aminovorans.</title>
        <authorList>
            <person name="Verma A."/>
            <person name="Pal Y."/>
            <person name="Krishnamurthi S."/>
        </authorList>
    </citation>
    <scope>NUCLEOTIDE SEQUENCE [LARGE SCALE GENOMIC DNA]</scope>
    <source>
        <strain evidence="17 18">DSM 4337</strain>
    </source>
</reference>
<evidence type="ECO:0000259" key="15">
    <source>
        <dbReference type="Pfam" id="PF01717"/>
    </source>
</evidence>
<evidence type="ECO:0000256" key="11">
    <source>
        <dbReference type="HAMAP-Rule" id="MF_00172"/>
    </source>
</evidence>
<keyword evidence="4 11" id="KW-0489">Methyltransferase</keyword>
<feature type="binding site" evidence="11">
    <location>
        <begin position="18"/>
        <end position="21"/>
    </location>
    <ligand>
        <name>5-methyltetrahydropteroyltri-L-glutamate</name>
        <dbReference type="ChEBI" id="CHEBI:58207"/>
    </ligand>
</feature>
<evidence type="ECO:0000256" key="9">
    <source>
        <dbReference type="ARBA" id="ARBA00022833"/>
    </source>
</evidence>
<feature type="binding site" evidence="11 12">
    <location>
        <position position="594"/>
    </location>
    <ligand>
        <name>L-homocysteine</name>
        <dbReference type="ChEBI" id="CHEBI:58199"/>
    </ligand>
</feature>
<feature type="binding site" evidence="11">
    <location>
        <position position="479"/>
    </location>
    <ligand>
        <name>L-homocysteine</name>
        <dbReference type="ChEBI" id="CHEBI:58199"/>
    </ligand>
</feature>
<dbReference type="UniPathway" id="UPA00051">
    <property type="reaction ID" value="UER00082"/>
</dbReference>
<feature type="binding site" evidence="13">
    <location>
        <position position="660"/>
    </location>
    <ligand>
        <name>Zn(2+)</name>
        <dbReference type="ChEBI" id="CHEBI:29105"/>
        <label>1</label>
        <note>catalytic</note>
    </ligand>
</feature>
<dbReference type="GO" id="GO:0032259">
    <property type="term" value="P:methylation"/>
    <property type="evidence" value="ECO:0007669"/>
    <property type="project" value="UniProtKB-KW"/>
</dbReference>
<feature type="binding site" evidence="11 12">
    <location>
        <position position="556"/>
    </location>
    <ligand>
        <name>5-methyltetrahydropteroyltri-L-glutamate</name>
        <dbReference type="ChEBI" id="CHEBI:58207"/>
    </ligand>
</feature>
<comment type="catalytic activity">
    <reaction evidence="11">
        <text>5-methyltetrahydropteroyltri-L-glutamate + L-homocysteine = tetrahydropteroyltri-L-glutamate + L-methionine</text>
        <dbReference type="Rhea" id="RHEA:21196"/>
        <dbReference type="ChEBI" id="CHEBI:57844"/>
        <dbReference type="ChEBI" id="CHEBI:58140"/>
        <dbReference type="ChEBI" id="CHEBI:58199"/>
        <dbReference type="ChEBI" id="CHEBI:58207"/>
        <dbReference type="EC" id="2.1.1.14"/>
    </reaction>
</comment>
<feature type="binding site" evidence="11">
    <location>
        <position position="721"/>
    </location>
    <ligand>
        <name>Zn(2+)</name>
        <dbReference type="ChEBI" id="CHEBI:29105"/>
        <note>catalytic</note>
    </ligand>
</feature>
<feature type="binding site" evidence="11 12">
    <location>
        <begin position="510"/>
        <end position="511"/>
    </location>
    <ligand>
        <name>5-methyltetrahydropteroyltri-L-glutamate</name>
        <dbReference type="ChEBI" id="CHEBI:58207"/>
    </ligand>
</feature>
<feature type="binding site" evidence="13">
    <location>
        <position position="636"/>
    </location>
    <ligand>
        <name>Zn(2+)</name>
        <dbReference type="ChEBI" id="CHEBI:29105"/>
        <label>1</label>
        <note>catalytic</note>
    </ligand>
</feature>
<dbReference type="SUPFAM" id="SSF51726">
    <property type="entry name" value="UROD/MetE-like"/>
    <property type="match status" value="2"/>
</dbReference>
<evidence type="ECO:0000256" key="10">
    <source>
        <dbReference type="ARBA" id="ARBA00023167"/>
    </source>
</evidence>
<feature type="active site" description="Proton donor" evidence="11 14">
    <location>
        <position position="689"/>
    </location>
</feature>
<dbReference type="PANTHER" id="PTHR30519">
    <property type="entry name" value="5-METHYLTETRAHYDROPTEROYLTRIGLUTAMATE--HOMOCYSTEINE METHYLTRANSFERASE"/>
    <property type="match status" value="1"/>
</dbReference>
<dbReference type="GO" id="GO:0008270">
    <property type="term" value="F:zinc ion binding"/>
    <property type="evidence" value="ECO:0007669"/>
    <property type="project" value="InterPro"/>
</dbReference>
<keyword evidence="6 11" id="KW-0808">Transferase</keyword>
<feature type="binding site" evidence="11 12">
    <location>
        <begin position="426"/>
        <end position="428"/>
    </location>
    <ligand>
        <name>L-homocysteine</name>
        <dbReference type="ChEBI" id="CHEBI:58199"/>
    </ligand>
</feature>
<dbReference type="InterPro" id="IPR013215">
    <property type="entry name" value="Cbl-indep_Met_Synth_N"/>
</dbReference>
<comment type="pathway">
    <text evidence="2 11">Amino-acid biosynthesis; L-methionine biosynthesis via de novo pathway; L-methionine from L-homocysteine (MetE route): step 1/1.</text>
</comment>
<dbReference type="EC" id="2.1.1.14" evidence="11"/>
<dbReference type="RefSeq" id="WP_063975556.1">
    <property type="nucleotide sequence ID" value="NZ_LQWZ01000036.1"/>
</dbReference>
<feature type="binding site" evidence="12">
    <location>
        <position position="119"/>
    </location>
    <ligand>
        <name>5-methyltetrahydropteroyltri-L-glutamate</name>
        <dbReference type="ChEBI" id="CHEBI:58207"/>
    </ligand>
</feature>
<comment type="cofactor">
    <cofactor evidence="13">
        <name>Zn(2+)</name>
        <dbReference type="ChEBI" id="CHEBI:29105"/>
    </cofactor>
    <text evidence="13">Binds 2 Zn(2+) ions per subunit.</text>
</comment>
<feature type="domain" description="Cobalamin-independent methionine synthase MetE N-terminal" evidence="16">
    <location>
        <begin position="6"/>
        <end position="314"/>
    </location>
</feature>
<proteinExistence type="inferred from homology"/>
<dbReference type="HAMAP" id="MF_00172">
    <property type="entry name" value="Meth_synth"/>
    <property type="match status" value="1"/>
</dbReference>
<feature type="binding site" evidence="11 12">
    <location>
        <begin position="426"/>
        <end position="428"/>
    </location>
    <ligand>
        <name>L-methionine</name>
        <dbReference type="ChEBI" id="CHEBI:57844"/>
    </ligand>
</feature>
<evidence type="ECO:0000256" key="2">
    <source>
        <dbReference type="ARBA" id="ARBA00004681"/>
    </source>
</evidence>
<keyword evidence="10 11" id="KW-0486">Methionine biosynthesis</keyword>
<protein>
    <recommendedName>
        <fullName evidence="11">5-methyltetrahydropteroyltriglutamate--homocysteine methyltransferase</fullName>
        <ecNumber evidence="11">2.1.1.14</ecNumber>
    </recommendedName>
    <alternativeName>
        <fullName evidence="11">Cobalamin-independent methionine synthase</fullName>
    </alternativeName>
    <alternativeName>
        <fullName evidence="11">Methionine synthase, vitamin-B12 independent isozyme</fullName>
    </alternativeName>
</protein>
<evidence type="ECO:0000256" key="6">
    <source>
        <dbReference type="ARBA" id="ARBA00022679"/>
    </source>
</evidence>
<evidence type="ECO:0000313" key="18">
    <source>
        <dbReference type="Proteomes" id="UP000077271"/>
    </source>
</evidence>
<dbReference type="CDD" id="cd03312">
    <property type="entry name" value="CIMS_N_terminal_like"/>
    <property type="match status" value="1"/>
</dbReference>
<dbReference type="PIRSF" id="PIRSF000382">
    <property type="entry name" value="MeTrfase_B12_ind"/>
    <property type="match status" value="1"/>
</dbReference>
<evidence type="ECO:0000256" key="4">
    <source>
        <dbReference type="ARBA" id="ARBA00022603"/>
    </source>
</evidence>
<sequence length="753" mass="86171">MNSYLTSVSGYPRIGEKREWKRSIEKYWSGETKQTDFLQEMKELRLGYLRTQKEKGIDMIPVGDFSFYDHVLDTASMFGLVPERFEYDGGSVSLDLYFQMARGSKQAVAMEMTKWFNTNYHYIVPELNKCTPSLVHNRPLDLFLEAKNEAGITGKPVVISPFTFVKLGKGYTPEEFGSTVYALLPHYETVIRELSEAGADWIQIDDPSLQFTLTEEEKEIVTNVYDALSKAKGTSRLLIQTYFDSIDDYTFVTSLPVDGFGLDFVHDRGENASSIEEKGFPEEKILFAGVINGRNIWRADVREQWELLKSLTAHTSEERLIIQPSCSLLHVPVTTESEAKMPEFLKEGLAFANEKLDELQLLQSALREKELLNYVAPVIPGRDSVHVQKEVKQAELDTGDRSRPFAERQVLQREKFQLPLLPTTTIGSFPQTTEVRKKRQQWRKNELSAADYASFIKQETKKWIDIQEKLDLDVLVHGEFERTDMVEFFGEKLKGFYFTQFAWVQSYGSRCVKPPVIYGDVDFINELTVKETVYAQSLTSRPVKGMLTGPVTIFNWSFVREDVPKATVMNQIALALRKEVKALETQGIHMIQVDEPAIREGLPLKKRNEQEYLNYAVKAFKLSVSTVEPDTQIHTHMCYSDFEKIIDSISAMDADVISIETSRSHGELISAFESYHYDKEIGLGVYDIHSPRVPMKEEIIQNISRALRVLDPKQFWVNPDCGLKTRKEEETIAALKVMVEAAKEVREQIKASV</sequence>
<dbReference type="InterPro" id="IPR038071">
    <property type="entry name" value="UROD/MetE-like_sf"/>
</dbReference>
<feature type="domain" description="Cobalamin-independent methionine synthase MetE C-terminal/archaeal" evidence="15">
    <location>
        <begin position="421"/>
        <end position="743"/>
    </location>
</feature>
<comment type="function">
    <text evidence="1 11">Catalyzes the transfer of a methyl group from 5-methyltetrahydrofolate to homocysteine resulting in methionine formation.</text>
</comment>
<evidence type="ECO:0000259" key="16">
    <source>
        <dbReference type="Pfam" id="PF08267"/>
    </source>
</evidence>
<accession>A0A177KIJ4</accession>
<dbReference type="Proteomes" id="UP000077271">
    <property type="component" value="Unassembled WGS sequence"/>
</dbReference>
<feature type="binding site" evidence="13">
    <location>
        <position position="638"/>
    </location>
    <ligand>
        <name>Zn(2+)</name>
        <dbReference type="ChEBI" id="CHEBI:29105"/>
        <label>1</label>
        <note>catalytic</note>
    </ligand>
</feature>
<dbReference type="InterPro" id="IPR002629">
    <property type="entry name" value="Met_Synth_C/arc"/>
</dbReference>
<dbReference type="Pfam" id="PF01717">
    <property type="entry name" value="Meth_synt_2"/>
    <property type="match status" value="1"/>
</dbReference>
<feature type="binding site" evidence="11">
    <location>
        <position position="636"/>
    </location>
    <ligand>
        <name>Zn(2+)</name>
        <dbReference type="ChEBI" id="CHEBI:29105"/>
        <note>catalytic</note>
    </ligand>
</feature>
<comment type="similarity">
    <text evidence="3 11">Belongs to the vitamin-B12 independent methionine synthase family.</text>
</comment>
<evidence type="ECO:0000256" key="13">
    <source>
        <dbReference type="PIRSR" id="PIRSR000382-2"/>
    </source>
</evidence>
<feature type="binding site" evidence="11">
    <location>
        <position position="638"/>
    </location>
    <ligand>
        <name>Zn(2+)</name>
        <dbReference type="ChEBI" id="CHEBI:29105"/>
        <note>catalytic</note>
    </ligand>
</feature>
<organism evidence="17 18">
    <name type="scientific">Domibacillus aminovorans</name>
    <dbReference type="NCBI Taxonomy" id="29332"/>
    <lineage>
        <taxon>Bacteria</taxon>
        <taxon>Bacillati</taxon>
        <taxon>Bacillota</taxon>
        <taxon>Bacilli</taxon>
        <taxon>Bacillales</taxon>
        <taxon>Bacillaceae</taxon>
        <taxon>Domibacillus</taxon>
    </lineage>
</organism>
<evidence type="ECO:0000256" key="3">
    <source>
        <dbReference type="ARBA" id="ARBA00009553"/>
    </source>
</evidence>
<evidence type="ECO:0000256" key="5">
    <source>
        <dbReference type="ARBA" id="ARBA00022605"/>
    </source>
</evidence>